<evidence type="ECO:0000313" key="2">
    <source>
        <dbReference type="Proteomes" id="UP000501868"/>
    </source>
</evidence>
<name>A0A6H1NZ45_PRIMG</name>
<accession>A0A6H1NZ45</accession>
<reference evidence="1 2" key="2">
    <citation type="submission" date="2020-04" db="EMBL/GenBank/DDBJ databases">
        <authorList>
            <person name="Fomenkov A."/>
            <person name="Anton B.P."/>
            <person name="Roberts R.J."/>
        </authorList>
    </citation>
    <scope>NUCLEOTIDE SEQUENCE [LARGE SCALE GENOMIC DNA]</scope>
    <source>
        <strain evidence="1 2">S2</strain>
    </source>
</reference>
<dbReference type="EMBL" id="CP051128">
    <property type="protein sequence ID" value="QIZ06594.1"/>
    <property type="molecule type" value="Genomic_DNA"/>
</dbReference>
<proteinExistence type="predicted"/>
<dbReference type="Proteomes" id="UP000501868">
    <property type="component" value="Chromosome"/>
</dbReference>
<organism evidence="1 2">
    <name type="scientific">Priestia megaterium</name>
    <name type="common">Bacillus megaterium</name>
    <dbReference type="NCBI Taxonomy" id="1404"/>
    <lineage>
        <taxon>Bacteria</taxon>
        <taxon>Bacillati</taxon>
        <taxon>Bacillota</taxon>
        <taxon>Bacilli</taxon>
        <taxon>Bacillales</taxon>
        <taxon>Bacillaceae</taxon>
        <taxon>Priestia</taxon>
    </lineage>
</organism>
<sequence length="98" mass="11032">MTERAFHLPKGEKRSSCGKTLKGRREYSGYVGYQEAKRAAEAILFQHAQVPVVAVRLPIIIGKDDYTSNSRPAQQLIHPVYITGICISKIYPTRQINT</sequence>
<protein>
    <submittedName>
        <fullName evidence="1">Uncharacterized protein</fullName>
    </submittedName>
</protein>
<gene>
    <name evidence="1" type="ORF">HFZ78_07655</name>
</gene>
<reference evidence="1 2" key="1">
    <citation type="submission" date="2020-04" db="EMBL/GenBank/DDBJ databases">
        <title>Genome-Wide Identification of 5-Methylcytosine Sites in Bacterial Genomes By High-Throughput Sequencing of MspJI Restriction Fragments.</title>
        <authorList>
            <person name="Wu V."/>
        </authorList>
    </citation>
    <scope>NUCLEOTIDE SEQUENCE [LARGE SCALE GENOMIC DNA]</scope>
    <source>
        <strain evidence="1 2">S2</strain>
    </source>
</reference>
<dbReference type="AlphaFoldDB" id="A0A6H1NZ45"/>
<evidence type="ECO:0000313" key="1">
    <source>
        <dbReference type="EMBL" id="QIZ06594.1"/>
    </source>
</evidence>